<reference evidence="2" key="1">
    <citation type="submission" date="2017-05" db="EMBL/GenBank/DDBJ databases">
        <authorList>
            <person name="Rodrigo-Torres L."/>
            <person name="Arahal R. D."/>
            <person name="Lucena T."/>
        </authorList>
    </citation>
    <scope>NUCLEOTIDE SEQUENCE [LARGE SCALE GENOMIC DNA]</scope>
    <source>
        <strain evidence="2">CECT 8649</strain>
    </source>
</reference>
<organism evidence="1 2">
    <name type="scientific">Pelagimonas phthalicica</name>
    <dbReference type="NCBI Taxonomy" id="1037362"/>
    <lineage>
        <taxon>Bacteria</taxon>
        <taxon>Pseudomonadati</taxon>
        <taxon>Pseudomonadota</taxon>
        <taxon>Alphaproteobacteria</taxon>
        <taxon>Rhodobacterales</taxon>
        <taxon>Roseobacteraceae</taxon>
        <taxon>Pelagimonas</taxon>
    </lineage>
</organism>
<sequence length="95" mass="10371">MVDKSKTISITITAAVVVDGQIITPGETVAVDEAVAKDLLRRERAKLNAADDDDKPLSKMTKAELLEEAEYWNLDVSDNLTKAQLVEAIEKAEAE</sequence>
<dbReference type="EMBL" id="FXXP01000001">
    <property type="protein sequence ID" value="SMX27287.1"/>
    <property type="molecule type" value="Genomic_DNA"/>
</dbReference>
<proteinExistence type="predicted"/>
<accession>A0A238JAW9</accession>
<evidence type="ECO:0000313" key="2">
    <source>
        <dbReference type="Proteomes" id="UP000225972"/>
    </source>
</evidence>
<dbReference type="OrthoDB" id="9966338at2"/>
<name>A0A238JAW9_9RHOB</name>
<dbReference type="AlphaFoldDB" id="A0A238JAW9"/>
<evidence type="ECO:0008006" key="3">
    <source>
        <dbReference type="Google" id="ProtNLM"/>
    </source>
</evidence>
<protein>
    <recommendedName>
        <fullName evidence="3">Rho termination factor N-terminal domain-containing protein</fullName>
    </recommendedName>
</protein>
<keyword evidence="2" id="KW-1185">Reference proteome</keyword>
<dbReference type="Proteomes" id="UP000225972">
    <property type="component" value="Unassembled WGS sequence"/>
</dbReference>
<dbReference type="RefSeq" id="WP_099243450.1">
    <property type="nucleotide sequence ID" value="NZ_FXXP01000001.1"/>
</dbReference>
<gene>
    <name evidence="1" type="ORF">TRP8649_01390</name>
</gene>
<evidence type="ECO:0000313" key="1">
    <source>
        <dbReference type="EMBL" id="SMX27287.1"/>
    </source>
</evidence>